<sequence length="97" mass="11009">MLLKDYLLNEGCKFKVLLIGHGTEKSKLINIVMVDINLLNSVELLRFINFNLYKYIQRSNLYVSSSFTEGFPLSLAEALILETPALSSDHNGSRDTR</sequence>
<protein>
    <submittedName>
        <fullName evidence="2">Glycosyltransferase</fullName>
        <ecNumber evidence="2">2.4.-.-</ecNumber>
    </submittedName>
</protein>
<keyword evidence="2" id="KW-0808">Transferase</keyword>
<dbReference type="Gene3D" id="3.40.50.2000">
    <property type="entry name" value="Glycogen Phosphorylase B"/>
    <property type="match status" value="1"/>
</dbReference>
<reference evidence="2 3" key="1">
    <citation type="submission" date="2024-09" db="EMBL/GenBank/DDBJ databases">
        <authorList>
            <person name="Sun Q."/>
            <person name="Mori K."/>
        </authorList>
    </citation>
    <scope>NUCLEOTIDE SEQUENCE [LARGE SCALE GENOMIC DNA]</scope>
    <source>
        <strain evidence="2 3">CGMCC 1.9126</strain>
    </source>
</reference>
<dbReference type="Pfam" id="PF00534">
    <property type="entry name" value="Glycos_transf_1"/>
    <property type="match status" value="1"/>
</dbReference>
<dbReference type="RefSeq" id="WP_377058314.1">
    <property type="nucleotide sequence ID" value="NZ_JBHLUU010000091.1"/>
</dbReference>
<dbReference type="EMBL" id="JBHLUU010000091">
    <property type="protein sequence ID" value="MFC0476123.1"/>
    <property type="molecule type" value="Genomic_DNA"/>
</dbReference>
<feature type="domain" description="Glycosyl transferase family 1" evidence="1">
    <location>
        <begin position="11"/>
        <end position="95"/>
    </location>
</feature>
<dbReference type="SUPFAM" id="SSF53756">
    <property type="entry name" value="UDP-Glycosyltransferase/glycogen phosphorylase"/>
    <property type="match status" value="1"/>
</dbReference>
<proteinExistence type="predicted"/>
<dbReference type="GO" id="GO:0016757">
    <property type="term" value="F:glycosyltransferase activity"/>
    <property type="evidence" value="ECO:0007669"/>
    <property type="project" value="UniProtKB-KW"/>
</dbReference>
<gene>
    <name evidence="2" type="ORF">ACFFHF_12850</name>
</gene>
<dbReference type="InterPro" id="IPR001296">
    <property type="entry name" value="Glyco_trans_1"/>
</dbReference>
<accession>A0ABV6KS13</accession>
<dbReference type="EC" id="2.4.-.-" evidence="2"/>
<evidence type="ECO:0000313" key="2">
    <source>
        <dbReference type="EMBL" id="MFC0476123.1"/>
    </source>
</evidence>
<comment type="caution">
    <text evidence="2">The sequence shown here is derived from an EMBL/GenBank/DDBJ whole genome shotgun (WGS) entry which is preliminary data.</text>
</comment>
<name>A0ABV6KS13_9BACI</name>
<evidence type="ECO:0000313" key="3">
    <source>
        <dbReference type="Proteomes" id="UP001589738"/>
    </source>
</evidence>
<evidence type="ECO:0000259" key="1">
    <source>
        <dbReference type="Pfam" id="PF00534"/>
    </source>
</evidence>
<keyword evidence="3" id="KW-1185">Reference proteome</keyword>
<organism evidence="2 3">
    <name type="scientific">Robertmurraya beringensis</name>
    <dbReference type="NCBI Taxonomy" id="641660"/>
    <lineage>
        <taxon>Bacteria</taxon>
        <taxon>Bacillati</taxon>
        <taxon>Bacillota</taxon>
        <taxon>Bacilli</taxon>
        <taxon>Bacillales</taxon>
        <taxon>Bacillaceae</taxon>
        <taxon>Robertmurraya</taxon>
    </lineage>
</organism>
<dbReference type="Proteomes" id="UP001589738">
    <property type="component" value="Unassembled WGS sequence"/>
</dbReference>
<keyword evidence="2" id="KW-0328">Glycosyltransferase</keyword>